<proteinExistence type="predicted"/>
<dbReference type="Proteomes" id="UP000823674">
    <property type="component" value="Chromosome A03"/>
</dbReference>
<evidence type="ECO:0000313" key="3">
    <source>
        <dbReference type="Proteomes" id="UP000823674"/>
    </source>
</evidence>
<feature type="domain" description="F-box" evidence="1">
    <location>
        <begin position="10"/>
        <end position="51"/>
    </location>
</feature>
<dbReference type="InterPro" id="IPR001810">
    <property type="entry name" value="F-box_dom"/>
</dbReference>
<sequence>MDFVNKLDTDTLLSILSCLDDPSDLVRASAVSRSWRDFVIRYGLSKKLCFRLFHQLTCVDRVNEESSGSWSRSSLMDTKLLEREHRAFALLAKGCTSSPIRSCVADTIIASSTDNYLKKIVNTLDEIDQVGATPSYWSSSGQHKSSVPETLLYKLKGDLCVVTEFSIHPFQAYFQPGSPIYSSDYVRFRLGHLDNNNSEEKDNYVWTYTSQEFPMAQENRLQNFKLPEPVVCIGGYMLIEFLGRVQTRQLDGLYYICVSHVRVMGRSLANSFRLVDPDDDESGKFGLMVVRYCDPKEMGETEVEEEVLCRQLRQAANYQQRLNFLHRDEGYAWLDEEDDGYAESDGEESCFFLILGYATTLHSTLSCSKRLTISSKTIYHVDQRERFRMELIRPRMLKDCLLEDSNSCSSNGFKSMPRRPSLNPFPMIPKKKKQSSALQAVINAVKNFSSNAIKSTPSGILPRSLSRRLSSSKNKVENKANITTIVRVKDIVRWRSSKDLLHEDTSHFKPHQYTTKTITGSSTGSDTSSSSWCDSDFTSEFLPSAWGGNVEKEEGGENHKLQCVGEDSCTAVTDADTVVGPEDLQCEEEQNSPVSVLEIQLGEDDEASDSSFSQCLDNVERTKQKLMETIQRFENLANISPFNLEEWGEESCKDESCDTEIEEEEDDTDEVEEKAAELWERVKERHAIWIHEEHLIMDYFRDELMQRTNETHQHFEEQLVGEAKRWLEGQRVSELECGTGEQRRQACARDIERLDWNDKRMKEEREEVAMQIEEGLFSLLMNETLYTLFE</sequence>
<accession>A0ABQ7N3Q2</accession>
<dbReference type="CDD" id="cd09917">
    <property type="entry name" value="F-box_SF"/>
    <property type="match status" value="1"/>
</dbReference>
<evidence type="ECO:0000259" key="1">
    <source>
        <dbReference type="Pfam" id="PF12937"/>
    </source>
</evidence>
<dbReference type="SUPFAM" id="SSF81383">
    <property type="entry name" value="F-box domain"/>
    <property type="match status" value="1"/>
</dbReference>
<protein>
    <recommendedName>
        <fullName evidence="1">F-box domain-containing protein</fullName>
    </recommendedName>
</protein>
<dbReference type="InterPro" id="IPR055336">
    <property type="entry name" value="At4g00755-like"/>
</dbReference>
<organism evidence="2 3">
    <name type="scientific">Brassica rapa subsp. trilocularis</name>
    <dbReference type="NCBI Taxonomy" id="1813537"/>
    <lineage>
        <taxon>Eukaryota</taxon>
        <taxon>Viridiplantae</taxon>
        <taxon>Streptophyta</taxon>
        <taxon>Embryophyta</taxon>
        <taxon>Tracheophyta</taxon>
        <taxon>Spermatophyta</taxon>
        <taxon>Magnoliopsida</taxon>
        <taxon>eudicotyledons</taxon>
        <taxon>Gunneridae</taxon>
        <taxon>Pentapetalae</taxon>
        <taxon>rosids</taxon>
        <taxon>malvids</taxon>
        <taxon>Brassicales</taxon>
        <taxon>Brassicaceae</taxon>
        <taxon>Brassiceae</taxon>
        <taxon>Brassica</taxon>
    </lineage>
</organism>
<reference evidence="2 3" key="1">
    <citation type="submission" date="2021-03" db="EMBL/GenBank/DDBJ databases">
        <authorList>
            <person name="King G.J."/>
            <person name="Bancroft I."/>
            <person name="Baten A."/>
            <person name="Bloomfield J."/>
            <person name="Borpatragohain P."/>
            <person name="He Z."/>
            <person name="Irish N."/>
            <person name="Irwin J."/>
            <person name="Liu K."/>
            <person name="Mauleon R.P."/>
            <person name="Moore J."/>
            <person name="Morris R."/>
            <person name="Ostergaard L."/>
            <person name="Wang B."/>
            <person name="Wells R."/>
        </authorList>
    </citation>
    <scope>NUCLEOTIDE SEQUENCE [LARGE SCALE GENOMIC DNA]</scope>
    <source>
        <strain evidence="2">R-o-18</strain>
        <tissue evidence="2">Leaf</tissue>
    </source>
</reference>
<name>A0ABQ7N3Q2_BRACM</name>
<dbReference type="PANTHER" id="PTHR39741:SF14">
    <property type="entry name" value="F-BOX DOMAIN-CONTAINING PROTEIN"/>
    <property type="match status" value="1"/>
</dbReference>
<evidence type="ECO:0000313" key="2">
    <source>
        <dbReference type="EMBL" id="KAG5405253.1"/>
    </source>
</evidence>
<dbReference type="Pfam" id="PF12937">
    <property type="entry name" value="F-box-like"/>
    <property type="match status" value="1"/>
</dbReference>
<gene>
    <name evidence="2" type="primary">A03p033700.1_BraROA</name>
    <name evidence="2" type="ORF">IGI04_011372</name>
</gene>
<dbReference type="EMBL" id="JADBGQ010000003">
    <property type="protein sequence ID" value="KAG5405253.1"/>
    <property type="molecule type" value="Genomic_DNA"/>
</dbReference>
<dbReference type="Gene3D" id="1.20.1280.50">
    <property type="match status" value="1"/>
</dbReference>
<comment type="caution">
    <text evidence="2">The sequence shown here is derived from an EMBL/GenBank/DDBJ whole genome shotgun (WGS) entry which is preliminary data.</text>
</comment>
<keyword evidence="3" id="KW-1185">Reference proteome</keyword>
<dbReference type="InterPro" id="IPR036047">
    <property type="entry name" value="F-box-like_dom_sf"/>
</dbReference>
<dbReference type="PANTHER" id="PTHR39741">
    <property type="entry name" value="F-BOX DOMAIN CONTAINING PROTEIN, EXPRESSED"/>
    <property type="match status" value="1"/>
</dbReference>